<keyword evidence="2" id="KW-1185">Reference proteome</keyword>
<reference evidence="1" key="1">
    <citation type="journal article" date="2022" name="bioRxiv">
        <title>Sequencing and chromosome-scale assembly of the giantPleurodeles waltlgenome.</title>
        <authorList>
            <person name="Brown T."/>
            <person name="Elewa A."/>
            <person name="Iarovenko S."/>
            <person name="Subramanian E."/>
            <person name="Araus A.J."/>
            <person name="Petzold A."/>
            <person name="Susuki M."/>
            <person name="Suzuki K.-i.T."/>
            <person name="Hayashi T."/>
            <person name="Toyoda A."/>
            <person name="Oliveira C."/>
            <person name="Osipova E."/>
            <person name="Leigh N.D."/>
            <person name="Simon A."/>
            <person name="Yun M.H."/>
        </authorList>
    </citation>
    <scope>NUCLEOTIDE SEQUENCE</scope>
    <source>
        <strain evidence="1">20211129_DDA</strain>
        <tissue evidence="1">Liver</tissue>
    </source>
</reference>
<evidence type="ECO:0000313" key="2">
    <source>
        <dbReference type="Proteomes" id="UP001066276"/>
    </source>
</evidence>
<name>A0AAV7W262_PLEWA</name>
<protein>
    <submittedName>
        <fullName evidence="1">Uncharacterized protein</fullName>
    </submittedName>
</protein>
<sequence>MAAAVLLEALTSQLRFFFFLCYGKARAPPLLPPRSRCGRAAGIAAGALTRRSARFLLLCGAPPAAVSAHSSAVARKSAYLFLWGSGAPRAPLLPLFVAGPGHHRAWGHARRWRRGAPLLGCGASPVALPVRYSVGGLFFLGDVAVLASAWASLPGLSDASSHTVPATLKLNTFNAKCCFAESGCQTMCKSMEGMHTCGAVLNPASVPYRLSCLHQDLAKYLAAILEDNEVGVGQLIVMLNTRRPAFKMDRLTGRRWVLLSS</sequence>
<gene>
    <name evidence="1" type="ORF">NDU88_002358</name>
</gene>
<evidence type="ECO:0000313" key="1">
    <source>
        <dbReference type="EMBL" id="KAJ1206965.1"/>
    </source>
</evidence>
<organism evidence="1 2">
    <name type="scientific">Pleurodeles waltl</name>
    <name type="common">Iberian ribbed newt</name>
    <dbReference type="NCBI Taxonomy" id="8319"/>
    <lineage>
        <taxon>Eukaryota</taxon>
        <taxon>Metazoa</taxon>
        <taxon>Chordata</taxon>
        <taxon>Craniata</taxon>
        <taxon>Vertebrata</taxon>
        <taxon>Euteleostomi</taxon>
        <taxon>Amphibia</taxon>
        <taxon>Batrachia</taxon>
        <taxon>Caudata</taxon>
        <taxon>Salamandroidea</taxon>
        <taxon>Salamandridae</taxon>
        <taxon>Pleurodelinae</taxon>
        <taxon>Pleurodeles</taxon>
    </lineage>
</organism>
<dbReference type="AlphaFoldDB" id="A0AAV7W262"/>
<accession>A0AAV7W262</accession>
<dbReference type="Proteomes" id="UP001066276">
    <property type="component" value="Chromosome 1_2"/>
</dbReference>
<proteinExistence type="predicted"/>
<dbReference type="EMBL" id="JANPWB010000002">
    <property type="protein sequence ID" value="KAJ1206965.1"/>
    <property type="molecule type" value="Genomic_DNA"/>
</dbReference>
<comment type="caution">
    <text evidence="1">The sequence shown here is derived from an EMBL/GenBank/DDBJ whole genome shotgun (WGS) entry which is preliminary data.</text>
</comment>